<dbReference type="RefSeq" id="WP_344624018.1">
    <property type="nucleotide sequence ID" value="NZ_BAAALD010000023.1"/>
</dbReference>
<evidence type="ECO:0008006" key="4">
    <source>
        <dbReference type="Google" id="ProtNLM"/>
    </source>
</evidence>
<evidence type="ECO:0000313" key="2">
    <source>
        <dbReference type="EMBL" id="GAA1083865.1"/>
    </source>
</evidence>
<feature type="chain" id="PRO_5047476022" description="DUF461 domain-containing protein" evidence="1">
    <location>
        <begin position="35"/>
        <end position="333"/>
    </location>
</feature>
<keyword evidence="3" id="KW-1185">Reference proteome</keyword>
<comment type="caution">
    <text evidence="2">The sequence shown here is derived from an EMBL/GenBank/DDBJ whole genome shotgun (WGS) entry which is preliminary data.</text>
</comment>
<dbReference type="PROSITE" id="PS51257">
    <property type="entry name" value="PROKAR_LIPOPROTEIN"/>
    <property type="match status" value="1"/>
</dbReference>
<dbReference type="Proteomes" id="UP001499987">
    <property type="component" value="Unassembled WGS sequence"/>
</dbReference>
<keyword evidence="1" id="KW-0732">Signal</keyword>
<evidence type="ECO:0000313" key="3">
    <source>
        <dbReference type="Proteomes" id="UP001499987"/>
    </source>
</evidence>
<accession>A0ABP4E1H6</accession>
<dbReference type="EMBL" id="BAAALD010000023">
    <property type="protein sequence ID" value="GAA1083865.1"/>
    <property type="molecule type" value="Genomic_DNA"/>
</dbReference>
<evidence type="ECO:0000256" key="1">
    <source>
        <dbReference type="SAM" id="SignalP"/>
    </source>
</evidence>
<feature type="signal peptide" evidence="1">
    <location>
        <begin position="1"/>
        <end position="34"/>
    </location>
</feature>
<organism evidence="2 3">
    <name type="scientific">Kitasatospora arboriphila</name>
    <dbReference type="NCBI Taxonomy" id="258052"/>
    <lineage>
        <taxon>Bacteria</taxon>
        <taxon>Bacillati</taxon>
        <taxon>Actinomycetota</taxon>
        <taxon>Actinomycetes</taxon>
        <taxon>Kitasatosporales</taxon>
        <taxon>Streptomycetaceae</taxon>
        <taxon>Kitasatospora</taxon>
    </lineage>
</organism>
<reference evidence="3" key="1">
    <citation type="journal article" date="2019" name="Int. J. Syst. Evol. Microbiol.">
        <title>The Global Catalogue of Microorganisms (GCM) 10K type strain sequencing project: providing services to taxonomists for standard genome sequencing and annotation.</title>
        <authorList>
            <consortium name="The Broad Institute Genomics Platform"/>
            <consortium name="The Broad Institute Genome Sequencing Center for Infectious Disease"/>
            <person name="Wu L."/>
            <person name="Ma J."/>
        </authorList>
    </citation>
    <scope>NUCLEOTIDE SEQUENCE [LARGE SCALE GENOMIC DNA]</scope>
    <source>
        <strain evidence="3">JCM 13002</strain>
    </source>
</reference>
<proteinExistence type="predicted"/>
<name>A0ABP4E1H6_9ACTN</name>
<gene>
    <name evidence="2" type="ORF">GCM10009663_29220</name>
</gene>
<protein>
    <recommendedName>
        <fullName evidence="4">DUF461 domain-containing protein</fullName>
    </recommendedName>
</protein>
<sequence length="333" mass="33185">MSSSARPRPARTRTARANALATATVLLAVGLATACTPDDAGSPAAPPAKATATVTGATGATAAGHTAAGAAGTTTIGRTLYSGGLRFDVKTAATTPATDTTGGRLVLTTTVTNTFRTTPVNDWPTISVDVNGTPLAGDHGTAVPPTPGASNTLPITFTTPAGFTLDGASLVLGDPGQNQAVLPLGNGGRPAADLKPLDLALPAAHTVTGGRLALTLKSAQLRADTANSPLKLGERALYLTYDMTGTVGPAGMAVSGDSLRLRLPGGQEVGPSSAPIEAIYPDRPTRQNQAAWFVFSGAADGDYTLTVTDPDRNGTPATAVFHVTGVTAAGPVG</sequence>